<feature type="transmembrane region" description="Helical" evidence="1">
    <location>
        <begin position="55"/>
        <end position="80"/>
    </location>
</feature>
<dbReference type="Proteomes" id="UP000058613">
    <property type="component" value="Chromosome"/>
</dbReference>
<reference evidence="2 3" key="1">
    <citation type="submission" date="2015-10" db="EMBL/GenBank/DDBJ databases">
        <title>Complete genome sequence of hyperthermophilic archaeon Pyrodictium delaneyi Su06.</title>
        <authorList>
            <person name="Jung J.-H."/>
            <person name="Lin J."/>
            <person name="Holden J.F."/>
            <person name="Park C.-S."/>
        </authorList>
    </citation>
    <scope>NUCLEOTIDE SEQUENCE [LARGE SCALE GENOMIC DNA]</scope>
    <source>
        <strain evidence="2 3">Su06</strain>
    </source>
</reference>
<organism evidence="2 3">
    <name type="scientific">Pyrodictium delaneyi</name>
    <dbReference type="NCBI Taxonomy" id="1273541"/>
    <lineage>
        <taxon>Archaea</taxon>
        <taxon>Thermoproteota</taxon>
        <taxon>Thermoprotei</taxon>
        <taxon>Desulfurococcales</taxon>
        <taxon>Pyrodictiaceae</taxon>
        <taxon>Pyrodictium</taxon>
    </lineage>
</organism>
<dbReference type="KEGG" id="pdl:Pyrde_2041"/>
<evidence type="ECO:0000313" key="2">
    <source>
        <dbReference type="EMBL" id="ALL02084.1"/>
    </source>
</evidence>
<sequence>MTRGRGIPVLAPSEDLLWQGEINGVKVAVTNLRLIMTRGLWLKDILLSSIHSVELTISLGLVVLGLFIAFVLPWILALMIDQSIGVLEARNSTSFKSIELLPFIIVGLIIAIYGWLNRHRLVIYYTGGKVVLKGSGSVRDLMIQLREALLKARPGGR</sequence>
<keyword evidence="1" id="KW-0812">Transmembrane</keyword>
<feature type="transmembrane region" description="Helical" evidence="1">
    <location>
        <begin position="100"/>
        <end position="116"/>
    </location>
</feature>
<keyword evidence="1" id="KW-0472">Membrane</keyword>
<dbReference type="RefSeq" id="WP_055410519.1">
    <property type="nucleotide sequence ID" value="NZ_CP013011.1"/>
</dbReference>
<evidence type="ECO:0000313" key="3">
    <source>
        <dbReference type="Proteomes" id="UP000058613"/>
    </source>
</evidence>
<dbReference type="AlphaFoldDB" id="A0A0P0N607"/>
<proteinExistence type="predicted"/>
<gene>
    <name evidence="2" type="ORF">Pyrde_2041</name>
</gene>
<keyword evidence="1" id="KW-1133">Transmembrane helix</keyword>
<protein>
    <submittedName>
        <fullName evidence="2">Uncharacterized protein</fullName>
    </submittedName>
</protein>
<dbReference type="EMBL" id="CP013011">
    <property type="protein sequence ID" value="ALL02084.1"/>
    <property type="molecule type" value="Genomic_DNA"/>
</dbReference>
<accession>A0A0P0N607</accession>
<evidence type="ECO:0000256" key="1">
    <source>
        <dbReference type="SAM" id="Phobius"/>
    </source>
</evidence>
<name>A0A0P0N607_9CREN</name>
<dbReference type="GeneID" id="26100382"/>
<dbReference type="STRING" id="1273541.Pyrde_2041"/>